<reference evidence="2" key="1">
    <citation type="journal article" date="2022" name="New Phytol.">
        <title>Evolutionary transition to the ectomycorrhizal habit in the genomes of a hyperdiverse lineage of mushroom-forming fungi.</title>
        <authorList>
            <person name="Looney B."/>
            <person name="Miyauchi S."/>
            <person name="Morin E."/>
            <person name="Drula E."/>
            <person name="Courty P.E."/>
            <person name="Kohler A."/>
            <person name="Kuo A."/>
            <person name="LaButti K."/>
            <person name="Pangilinan J."/>
            <person name="Lipzen A."/>
            <person name="Riley R."/>
            <person name="Andreopoulos W."/>
            <person name="He G."/>
            <person name="Johnson J."/>
            <person name="Nolan M."/>
            <person name="Tritt A."/>
            <person name="Barry K.W."/>
            <person name="Grigoriev I.V."/>
            <person name="Nagy L.G."/>
            <person name="Hibbett D."/>
            <person name="Henrissat B."/>
            <person name="Matheny P.B."/>
            <person name="Labbe J."/>
            <person name="Martin F.M."/>
        </authorList>
    </citation>
    <scope>NUCLEOTIDE SEQUENCE</scope>
    <source>
        <strain evidence="2">BPL690</strain>
    </source>
</reference>
<dbReference type="EMBL" id="WTXG01000001">
    <property type="protein sequence ID" value="KAI0307895.1"/>
    <property type="molecule type" value="Genomic_DNA"/>
</dbReference>
<proteinExistence type="predicted"/>
<comment type="caution">
    <text evidence="2">The sequence shown here is derived from an EMBL/GenBank/DDBJ whole genome shotgun (WGS) entry which is preliminary data.</text>
</comment>
<sequence>MPHEPSDARAALMTVYMSQHPTFFTQFNTTMAAKKLKAAERLHRRRKFAAKDLATTKIIMKNLKNLPYRRRNDADECIHAIRASNAGLGRIGRTIYGGVEPGRVNKRQRRNIGLPGSPSTPSLRPSQGCLTPKQLAVIEVGMEVARREAETRYTFAKREMARLGSAGKRAEHTCSQTDMGLARLRLGMNEEIVVDGIGPASDEEVAHADKYFDMYINAEACGGY</sequence>
<protein>
    <submittedName>
        <fullName evidence="2">Uncharacterized protein</fullName>
    </submittedName>
</protein>
<name>A0AAD4MD38_9AGAM</name>
<organism evidence="2 3">
    <name type="scientific">Multifurca ochricompacta</name>
    <dbReference type="NCBI Taxonomy" id="376703"/>
    <lineage>
        <taxon>Eukaryota</taxon>
        <taxon>Fungi</taxon>
        <taxon>Dikarya</taxon>
        <taxon>Basidiomycota</taxon>
        <taxon>Agaricomycotina</taxon>
        <taxon>Agaricomycetes</taxon>
        <taxon>Russulales</taxon>
        <taxon>Russulaceae</taxon>
        <taxon>Multifurca</taxon>
    </lineage>
</organism>
<evidence type="ECO:0000256" key="1">
    <source>
        <dbReference type="SAM" id="MobiDB-lite"/>
    </source>
</evidence>
<feature type="compositionally biased region" description="Polar residues" evidence="1">
    <location>
        <begin position="117"/>
        <end position="128"/>
    </location>
</feature>
<evidence type="ECO:0000313" key="3">
    <source>
        <dbReference type="Proteomes" id="UP001203297"/>
    </source>
</evidence>
<accession>A0AAD4MD38</accession>
<gene>
    <name evidence="2" type="ORF">B0F90DRAFT_1678246</name>
</gene>
<feature type="region of interest" description="Disordered" evidence="1">
    <location>
        <begin position="108"/>
        <end position="128"/>
    </location>
</feature>
<evidence type="ECO:0000313" key="2">
    <source>
        <dbReference type="EMBL" id="KAI0307895.1"/>
    </source>
</evidence>
<keyword evidence="3" id="KW-1185">Reference proteome</keyword>
<dbReference type="Proteomes" id="UP001203297">
    <property type="component" value="Unassembled WGS sequence"/>
</dbReference>
<dbReference type="AlphaFoldDB" id="A0AAD4MD38"/>